<feature type="coiled-coil region" evidence="1">
    <location>
        <begin position="44"/>
        <end position="112"/>
    </location>
</feature>
<protein>
    <submittedName>
        <fullName evidence="2">Uncharacterized protein</fullName>
    </submittedName>
</protein>
<dbReference type="EMBL" id="JADPIE010000005">
    <property type="protein sequence ID" value="MBF8437273.1"/>
    <property type="molecule type" value="Genomic_DNA"/>
</dbReference>
<name>A0A931AYS1_9FIRM</name>
<organism evidence="2 3">
    <name type="scientific">Halonatronomonas betaini</name>
    <dbReference type="NCBI Taxonomy" id="2778430"/>
    <lineage>
        <taxon>Bacteria</taxon>
        <taxon>Bacillati</taxon>
        <taxon>Bacillota</taxon>
        <taxon>Clostridia</taxon>
        <taxon>Halanaerobiales</taxon>
        <taxon>Halarsenatibacteraceae</taxon>
        <taxon>Halonatronomonas</taxon>
    </lineage>
</organism>
<accession>A0A931AYS1</accession>
<proteinExistence type="predicted"/>
<comment type="caution">
    <text evidence="2">The sequence shown here is derived from an EMBL/GenBank/DDBJ whole genome shotgun (WGS) entry which is preliminary data.</text>
</comment>
<dbReference type="Proteomes" id="UP000621436">
    <property type="component" value="Unassembled WGS sequence"/>
</dbReference>
<evidence type="ECO:0000256" key="1">
    <source>
        <dbReference type="SAM" id="Coils"/>
    </source>
</evidence>
<keyword evidence="1" id="KW-0175">Coiled coil</keyword>
<dbReference type="AlphaFoldDB" id="A0A931AYS1"/>
<evidence type="ECO:0000313" key="2">
    <source>
        <dbReference type="EMBL" id="MBF8437273.1"/>
    </source>
</evidence>
<keyword evidence="3" id="KW-1185">Reference proteome</keyword>
<reference evidence="2" key="1">
    <citation type="submission" date="2020-11" db="EMBL/GenBank/DDBJ databases">
        <title>Halonatronomonas betainensis gen. nov., sp. nov. a novel haloalkaliphilic representative of the family Halanaerobiacae capable of betaine degradation.</title>
        <authorList>
            <person name="Boltyanskaya Y."/>
            <person name="Kevbrin V."/>
            <person name="Detkova E."/>
            <person name="Grouzdev D.S."/>
            <person name="Koziaeva V."/>
            <person name="Zhilina T."/>
        </authorList>
    </citation>
    <scope>NUCLEOTIDE SEQUENCE</scope>
    <source>
        <strain evidence="2">Z-7014</strain>
    </source>
</reference>
<sequence>MKRLIVVSLSVLLVVGLVASTGLAFRGHGSRMQRDFASQDFESVDRFEELTEEELAELKEIDRQMFRLAERISVLREEYRQAIIDGASDNELDDLEDQLFELQDEMAELSYDSDFRGFHMGNRRGDTGFGGMMRGFMGSSRGNGTHCW</sequence>
<dbReference type="RefSeq" id="WP_270454240.1">
    <property type="nucleotide sequence ID" value="NZ_JADPIE010000005.1"/>
</dbReference>
<gene>
    <name evidence="2" type="ORF">I0Q91_09300</name>
</gene>
<evidence type="ECO:0000313" key="3">
    <source>
        <dbReference type="Proteomes" id="UP000621436"/>
    </source>
</evidence>